<keyword evidence="2" id="KW-1185">Reference proteome</keyword>
<dbReference type="GO" id="GO:0004067">
    <property type="term" value="F:asparaginase activity"/>
    <property type="evidence" value="ECO:0007669"/>
    <property type="project" value="UniProtKB-UniRule"/>
</dbReference>
<dbReference type="EMBL" id="SUNJ01006151">
    <property type="protein sequence ID" value="TPP63044.1"/>
    <property type="molecule type" value="Genomic_DNA"/>
</dbReference>
<gene>
    <name evidence="1" type="ORF">FGIG_01324</name>
</gene>
<accession>A0A504YNY6</accession>
<comment type="caution">
    <text evidence="1">The sequence shown here is derived from an EMBL/GenBank/DDBJ whole genome shotgun (WGS) entry which is preliminary data.</text>
</comment>
<dbReference type="Gene3D" id="3.40.50.1170">
    <property type="entry name" value="L-asparaginase, N-terminal domain"/>
    <property type="match status" value="1"/>
</dbReference>
<dbReference type="AlphaFoldDB" id="A0A504YNY6"/>
<name>A0A504YNY6_FASGI</name>
<proteinExistence type="predicted"/>
<dbReference type="SUPFAM" id="SSF53774">
    <property type="entry name" value="Glutaminase/Asparaginase"/>
    <property type="match status" value="1"/>
</dbReference>
<evidence type="ECO:0000313" key="2">
    <source>
        <dbReference type="Proteomes" id="UP000316759"/>
    </source>
</evidence>
<dbReference type="InterPro" id="IPR036152">
    <property type="entry name" value="Asp/glu_Ase-like_sf"/>
</dbReference>
<reference evidence="1 2" key="1">
    <citation type="submission" date="2019-04" db="EMBL/GenBank/DDBJ databases">
        <title>Annotation for the trematode Fasciola gigantica.</title>
        <authorList>
            <person name="Choi Y.-J."/>
        </authorList>
    </citation>
    <scope>NUCLEOTIDE SEQUENCE [LARGE SCALE GENOMIC DNA]</scope>
    <source>
        <strain evidence="1">Uganda_cow_1</strain>
    </source>
</reference>
<dbReference type="STRING" id="46835.A0A504YNY6"/>
<dbReference type="InterPro" id="IPR037152">
    <property type="entry name" value="L-asparaginase_N_sf"/>
</dbReference>
<evidence type="ECO:0000313" key="1">
    <source>
        <dbReference type="EMBL" id="TPP63044.1"/>
    </source>
</evidence>
<dbReference type="PROSITE" id="PS51732">
    <property type="entry name" value="ASN_GLN_ASE_3"/>
    <property type="match status" value="1"/>
</dbReference>
<dbReference type="InterPro" id="IPR006034">
    <property type="entry name" value="Asparaginase/glutaminase-like"/>
</dbReference>
<dbReference type="OrthoDB" id="542841at2759"/>
<sequence length="116" mass="12711">MDPTNPLLQILSKLPPVLKMSQSNIYVNGETDKNPLAWCMSKIDEFTKASCLSYPSIDPFLLDAAVKDNNCSSVASILVLYTGGTIGMRPVDGAYQPVPNYLVKSLIKMPTFNDPQ</sequence>
<dbReference type="Proteomes" id="UP000316759">
    <property type="component" value="Unassembled WGS sequence"/>
</dbReference>
<dbReference type="PIRSF" id="PIRSF500176">
    <property type="entry name" value="L_ASNase"/>
    <property type="match status" value="1"/>
</dbReference>
<protein>
    <recommendedName>
        <fullName evidence="3">Asparaginase</fullName>
    </recommendedName>
</protein>
<evidence type="ECO:0008006" key="3">
    <source>
        <dbReference type="Google" id="ProtNLM"/>
    </source>
</evidence>
<dbReference type="PIRSF" id="PIRSF001220">
    <property type="entry name" value="L-ASNase_gatD"/>
    <property type="match status" value="1"/>
</dbReference>
<organism evidence="1 2">
    <name type="scientific">Fasciola gigantica</name>
    <name type="common">Giant liver fluke</name>
    <dbReference type="NCBI Taxonomy" id="46835"/>
    <lineage>
        <taxon>Eukaryota</taxon>
        <taxon>Metazoa</taxon>
        <taxon>Spiralia</taxon>
        <taxon>Lophotrochozoa</taxon>
        <taxon>Platyhelminthes</taxon>
        <taxon>Trematoda</taxon>
        <taxon>Digenea</taxon>
        <taxon>Plagiorchiida</taxon>
        <taxon>Echinostomata</taxon>
        <taxon>Echinostomatoidea</taxon>
        <taxon>Fasciolidae</taxon>
        <taxon>Fasciola</taxon>
    </lineage>
</organism>